<dbReference type="Proteomes" id="UP000003891">
    <property type="component" value="Unassembled WGS sequence"/>
</dbReference>
<gene>
    <name evidence="2" type="ORF">PaelaDRAFT_3510</name>
</gene>
<protein>
    <submittedName>
        <fullName evidence="2">Uncharacterized protein</fullName>
    </submittedName>
</protein>
<proteinExistence type="predicted"/>
<evidence type="ECO:0000313" key="3">
    <source>
        <dbReference type="Proteomes" id="UP000003891"/>
    </source>
</evidence>
<accession>G4HHP9</accession>
<reference evidence="2 3" key="1">
    <citation type="submission" date="2011-09" db="EMBL/GenBank/DDBJ databases">
        <title>The draft genome of Paenibacillus lactis 154.</title>
        <authorList>
            <consortium name="US DOE Joint Genome Institute (JGI-PGF)"/>
            <person name="Lucas S."/>
            <person name="Han J."/>
            <person name="Lapidus A."/>
            <person name="Cheng J.-F."/>
            <person name="Goodwin L."/>
            <person name="Pitluck S."/>
            <person name="Peters L."/>
            <person name="Land M.L."/>
            <person name="Hauser L."/>
            <person name="Siebers A."/>
            <person name="Thelen M."/>
            <person name="Hugenholtz P."/>
            <person name="Allgaier M."/>
            <person name="Woyke T.J."/>
        </authorList>
    </citation>
    <scope>NUCLEOTIDE SEQUENCE [LARGE SCALE GENOMIC DNA]</scope>
    <source>
        <strain evidence="2 3">154</strain>
    </source>
</reference>
<feature type="region of interest" description="Disordered" evidence="1">
    <location>
        <begin position="1"/>
        <end position="21"/>
    </location>
</feature>
<organism evidence="2 3">
    <name type="scientific">Paenibacillus lactis 154</name>
    <dbReference type="NCBI Taxonomy" id="743719"/>
    <lineage>
        <taxon>Bacteria</taxon>
        <taxon>Bacillati</taxon>
        <taxon>Bacillota</taxon>
        <taxon>Bacilli</taxon>
        <taxon>Bacillales</taxon>
        <taxon>Paenibacillaceae</taxon>
        <taxon>Paenibacillus</taxon>
    </lineage>
</organism>
<evidence type="ECO:0000313" key="2">
    <source>
        <dbReference type="EMBL" id="EHB63625.1"/>
    </source>
</evidence>
<dbReference type="AlphaFoldDB" id="G4HHP9"/>
<sequence length="127" mass="14157">MILRGDQDPLGGAGRAGQPTLLPMPLQRTVNALRYQPKGKLSKHGQIAPLPSIAAGKQTALHPLQHRLGRNVDQYHFVRGLQRIRRQRITGRDARQSARDIAYVLQLVSIDRRNDADAVAKKKTDIL</sequence>
<evidence type="ECO:0000256" key="1">
    <source>
        <dbReference type="SAM" id="MobiDB-lite"/>
    </source>
</evidence>
<name>G4HHP9_9BACL</name>
<dbReference type="EMBL" id="AGIP01000007">
    <property type="protein sequence ID" value="EHB63625.1"/>
    <property type="molecule type" value="Genomic_DNA"/>
</dbReference>